<comment type="caution">
    <text evidence="1">The sequence shown here is derived from an EMBL/GenBank/DDBJ whole genome shotgun (WGS) entry which is preliminary data.</text>
</comment>
<dbReference type="Proteomes" id="UP000637061">
    <property type="component" value="Unassembled WGS sequence"/>
</dbReference>
<evidence type="ECO:0000313" key="1">
    <source>
        <dbReference type="EMBL" id="MBI6882438.1"/>
    </source>
</evidence>
<dbReference type="RefSeq" id="WP_198746055.1">
    <property type="nucleotide sequence ID" value="NZ_JAEHTE010000001.1"/>
</dbReference>
<protein>
    <submittedName>
        <fullName evidence="1">Uncharacterized protein</fullName>
    </submittedName>
</protein>
<accession>A0A8I1EBV9</accession>
<organism evidence="1 2">
    <name type="scientific">Pseudomonas putida</name>
    <name type="common">Arthrobacter siderocapsulatus</name>
    <dbReference type="NCBI Taxonomy" id="303"/>
    <lineage>
        <taxon>Bacteria</taxon>
        <taxon>Pseudomonadati</taxon>
        <taxon>Pseudomonadota</taxon>
        <taxon>Gammaproteobacteria</taxon>
        <taxon>Pseudomonadales</taxon>
        <taxon>Pseudomonadaceae</taxon>
        <taxon>Pseudomonas</taxon>
    </lineage>
</organism>
<gene>
    <name evidence="1" type="ORF">JEU22_00725</name>
</gene>
<name>A0A8I1EBV9_PSEPU</name>
<reference evidence="1" key="1">
    <citation type="submission" date="2020-12" db="EMBL/GenBank/DDBJ databases">
        <title>Enhanced detection system for hospital associated transmission using whole genome sequencing surveillance.</title>
        <authorList>
            <person name="Harrison L.H."/>
            <person name="Van Tyne D."/>
            <person name="Marsh J.W."/>
            <person name="Griffith M.P."/>
            <person name="Snyder D.J."/>
            <person name="Cooper V.S."/>
            <person name="Mustapha M."/>
        </authorList>
    </citation>
    <scope>NUCLEOTIDE SEQUENCE</scope>
    <source>
        <strain evidence="1">PSB00042</strain>
    </source>
</reference>
<proteinExistence type="predicted"/>
<evidence type="ECO:0000313" key="2">
    <source>
        <dbReference type="Proteomes" id="UP000637061"/>
    </source>
</evidence>
<sequence>MSSQSKFEQNLEGLCRLAIKSETAGDFARLVNDFRIQAKSQTDESYTYSFRNFIADQTVRQIAIMVDREWFYANPKLRENFLAEIDLSPQFIVHCSVLLEEIHMKKGLIDIHVDLSSWILDRFEQIEILSAEEVELLGNSLRRMTNYLAGTEFEHSFANALAYKNIGDRNFKDIAVKTYLRMDEEDKLSFLESTIQLPKCEVSRSVAASSMEWLRMNETRIVEQFTSNGLVHDIDGSDADLALEKGFPGIAWAIRLRQHDYQPQELLHNALIHGVHPDATLKRLLEEKDSGRGIRSKLESDAAILAYCMAFDQSTNVLDGNDRAKHVFAKALRAVADSKVQPAEQFAGMIAERAEALIRDTSSYDSIKWLSQIESLSSLLKNSRRFKGMKVESDLGM</sequence>
<dbReference type="AlphaFoldDB" id="A0A8I1EBV9"/>
<dbReference type="EMBL" id="JAEHTE010000001">
    <property type="protein sequence ID" value="MBI6882438.1"/>
    <property type="molecule type" value="Genomic_DNA"/>
</dbReference>